<dbReference type="PATRIC" id="fig|745776.4.peg.2447"/>
<feature type="transmembrane region" description="Helical" evidence="1">
    <location>
        <begin position="31"/>
        <end position="52"/>
    </location>
</feature>
<dbReference type="STRING" id="745776.DGo_CA2385"/>
<evidence type="ECO:0000256" key="1">
    <source>
        <dbReference type="SAM" id="Phobius"/>
    </source>
</evidence>
<organism evidence="2 3">
    <name type="scientific">Deinococcus gobiensis (strain DSM 21396 / JCM 16679 / CGMCC 1.7299 / I-0)</name>
    <dbReference type="NCBI Taxonomy" id="745776"/>
    <lineage>
        <taxon>Bacteria</taxon>
        <taxon>Thermotogati</taxon>
        <taxon>Deinococcota</taxon>
        <taxon>Deinococci</taxon>
        <taxon>Deinococcales</taxon>
        <taxon>Deinococcaceae</taxon>
        <taxon>Deinococcus</taxon>
    </lineage>
</organism>
<dbReference type="EMBL" id="CP002191">
    <property type="protein sequence ID" value="AFD26312.1"/>
    <property type="molecule type" value="Genomic_DNA"/>
</dbReference>
<name>H8H000_DEIGI</name>
<dbReference type="KEGG" id="dgo:DGo_CA2385"/>
<feature type="transmembrane region" description="Helical" evidence="1">
    <location>
        <begin position="58"/>
        <end position="78"/>
    </location>
</feature>
<sequence>MPEGAGTGLWAAFARDLRAGPAGLDRAARRAFHLALLALAAPGLPLGALYLLSGPAPFPAAAAWGLGGLGLAFGLVALRLARRAARDVQAGPPGRALLAAAMQAASAPAVAFLLGCAALNQPLAWGLCWGVSAALYGLARAQLPAYARAAGRDRTP</sequence>
<accession>H8H000</accession>
<dbReference type="HOGENOM" id="CLU_1719333_0_0_0"/>
<gene>
    <name evidence="2" type="ordered locus">DGo_CA2385</name>
</gene>
<keyword evidence="1" id="KW-0472">Membrane</keyword>
<evidence type="ECO:0000313" key="2">
    <source>
        <dbReference type="EMBL" id="AFD26312.1"/>
    </source>
</evidence>
<dbReference type="Proteomes" id="UP000007575">
    <property type="component" value="Chromosome"/>
</dbReference>
<protein>
    <submittedName>
        <fullName evidence="2">Uncharacterized protein</fullName>
    </submittedName>
</protein>
<keyword evidence="1" id="KW-1133">Transmembrane helix</keyword>
<keyword evidence="3" id="KW-1185">Reference proteome</keyword>
<dbReference type="RefSeq" id="WP_014685795.1">
    <property type="nucleotide sequence ID" value="NC_017790.1"/>
</dbReference>
<dbReference type="AlphaFoldDB" id="H8H000"/>
<evidence type="ECO:0000313" key="3">
    <source>
        <dbReference type="Proteomes" id="UP000007575"/>
    </source>
</evidence>
<keyword evidence="1" id="KW-0812">Transmembrane</keyword>
<proteinExistence type="predicted"/>
<reference evidence="2 3" key="1">
    <citation type="journal article" date="2012" name="PLoS ONE">
        <title>Genome sequence and transcriptome analysis of the radioresistant bacterium Deinococcus gobiensis: insights into the extreme environmental adaptations.</title>
        <authorList>
            <person name="Yuan M."/>
            <person name="Chen M."/>
            <person name="Zhang W."/>
            <person name="Lu W."/>
            <person name="Wang J."/>
            <person name="Yang M."/>
            <person name="Zhao P."/>
            <person name="Tang R."/>
            <person name="Li X."/>
            <person name="Hao Y."/>
            <person name="Zhou Z."/>
            <person name="Zhan Y."/>
            <person name="Yu H."/>
            <person name="Teng C."/>
            <person name="Yan Y."/>
            <person name="Ping S."/>
            <person name="Wang Y."/>
            <person name="Lin M."/>
        </authorList>
    </citation>
    <scope>NUCLEOTIDE SEQUENCE [LARGE SCALE GENOMIC DNA]</scope>
    <source>
        <strain evidence="2 3">I-0</strain>
    </source>
</reference>